<feature type="transmembrane region" description="Helical" evidence="5">
    <location>
        <begin position="86"/>
        <end position="110"/>
    </location>
</feature>
<comment type="subcellular location">
    <subcellularLocation>
        <location evidence="1">Membrane</location>
        <topology evidence="1">Multi-pass membrane protein</topology>
    </subcellularLocation>
</comment>
<evidence type="ECO:0000256" key="4">
    <source>
        <dbReference type="ARBA" id="ARBA00023136"/>
    </source>
</evidence>
<organism evidence="6 7">
    <name type="scientific">Cylindrobasidium torrendii FP15055 ss-10</name>
    <dbReference type="NCBI Taxonomy" id="1314674"/>
    <lineage>
        <taxon>Eukaryota</taxon>
        <taxon>Fungi</taxon>
        <taxon>Dikarya</taxon>
        <taxon>Basidiomycota</taxon>
        <taxon>Agaricomycotina</taxon>
        <taxon>Agaricomycetes</taxon>
        <taxon>Agaricomycetidae</taxon>
        <taxon>Agaricales</taxon>
        <taxon>Marasmiineae</taxon>
        <taxon>Physalacriaceae</taxon>
        <taxon>Cylindrobasidium</taxon>
    </lineage>
</organism>
<sequence length="546" mass="59951">MVASAETEPLLRPESPRAGHLVPVAVHREDEDNGGSRDGLGEEFDNVPKNKRSLGLFSASSLVFNRIVGTGIFATPSLILRASGSVGMALLMWVIGATIASVGTAVYIELGTGLPRSGGEKNYLEYIYRRPAFLATCVFAVYAVITGSSAANSLVFSEYTLHALGLELNPFNTRLVAFVCLTFVATTHGTSVRFGVALQNTLGIFKLALLSFFAFGGLLAVTGLLPWIVTPSTDYPLPEHPFRHPFQDSNSDVSALVSGMYNVIWSFVGYSTANYALSEVRNPIRTIKRAAPIALAAVTVVYILVNVAYFAVVEKQDILSGRRIVAALFFRNLFGEKTERVLSFLIAFSTLGNLLSGQFSQGRVLQELGREGIIPFSSFFASTRPFGGPLAALSFQWVLNVCLMLLPPQGDAYLFMISLSSYCLALINVFVALGLLLLSSRISPYPTYRWDPPFRAHKLVVVIFLLSNIFLVTIPFVPPGEGSRTYEHLPYYAHALTACGVSLVGTFYWFVWSRVLPNWKGYRLERHWVVGEDGVGRNIFQRIHND</sequence>
<feature type="transmembrane region" description="Helical" evidence="5">
    <location>
        <begin position="290"/>
        <end position="312"/>
    </location>
</feature>
<keyword evidence="4 5" id="KW-0472">Membrane</keyword>
<dbReference type="InterPro" id="IPR050598">
    <property type="entry name" value="AminoAcid_Transporter"/>
</dbReference>
<dbReference type="GO" id="GO:0015179">
    <property type="term" value="F:L-amino acid transmembrane transporter activity"/>
    <property type="evidence" value="ECO:0007669"/>
    <property type="project" value="TreeGrafter"/>
</dbReference>
<dbReference type="OrthoDB" id="5982228at2759"/>
<evidence type="ECO:0000256" key="5">
    <source>
        <dbReference type="SAM" id="Phobius"/>
    </source>
</evidence>
<evidence type="ECO:0000313" key="7">
    <source>
        <dbReference type="Proteomes" id="UP000054007"/>
    </source>
</evidence>
<gene>
    <name evidence="6" type="ORF">CYLTODRAFT_64196</name>
</gene>
<evidence type="ECO:0000256" key="3">
    <source>
        <dbReference type="ARBA" id="ARBA00022989"/>
    </source>
</evidence>
<keyword evidence="3 5" id="KW-1133">Transmembrane helix</keyword>
<dbReference type="GO" id="GO:0016020">
    <property type="term" value="C:membrane"/>
    <property type="evidence" value="ECO:0007669"/>
    <property type="project" value="UniProtKB-SubCell"/>
</dbReference>
<feature type="transmembrane region" description="Helical" evidence="5">
    <location>
        <begin position="131"/>
        <end position="155"/>
    </location>
</feature>
<keyword evidence="7" id="KW-1185">Reference proteome</keyword>
<feature type="transmembrane region" description="Helical" evidence="5">
    <location>
        <begin position="54"/>
        <end position="74"/>
    </location>
</feature>
<dbReference type="PIRSF" id="PIRSF006060">
    <property type="entry name" value="AA_transporter"/>
    <property type="match status" value="1"/>
</dbReference>
<feature type="transmembrane region" description="Helical" evidence="5">
    <location>
        <begin position="412"/>
        <end position="438"/>
    </location>
</feature>
<evidence type="ECO:0000313" key="6">
    <source>
        <dbReference type="EMBL" id="KIY72206.1"/>
    </source>
</evidence>
<name>A0A0D7BRI3_9AGAR</name>
<protein>
    <submittedName>
        <fullName evidence="6">APC amino acid permease</fullName>
    </submittedName>
</protein>
<dbReference type="Proteomes" id="UP000054007">
    <property type="component" value="Unassembled WGS sequence"/>
</dbReference>
<dbReference type="Pfam" id="PF13520">
    <property type="entry name" value="AA_permease_2"/>
    <property type="match status" value="1"/>
</dbReference>
<dbReference type="AlphaFoldDB" id="A0A0D7BRI3"/>
<keyword evidence="2 5" id="KW-0812">Transmembrane</keyword>
<dbReference type="PANTHER" id="PTHR11785:SF498">
    <property type="entry name" value="HIGH-AFFINITY METHIONINE PERMEASE"/>
    <property type="match status" value="1"/>
</dbReference>
<feature type="transmembrane region" description="Helical" evidence="5">
    <location>
        <begin position="175"/>
        <end position="196"/>
    </location>
</feature>
<evidence type="ECO:0000256" key="1">
    <source>
        <dbReference type="ARBA" id="ARBA00004141"/>
    </source>
</evidence>
<proteinExistence type="predicted"/>
<dbReference type="PANTHER" id="PTHR11785">
    <property type="entry name" value="AMINO ACID TRANSPORTER"/>
    <property type="match status" value="1"/>
</dbReference>
<reference evidence="6 7" key="1">
    <citation type="journal article" date="2015" name="Fungal Genet. Biol.">
        <title>Evolution of novel wood decay mechanisms in Agaricales revealed by the genome sequences of Fistulina hepatica and Cylindrobasidium torrendii.</title>
        <authorList>
            <person name="Floudas D."/>
            <person name="Held B.W."/>
            <person name="Riley R."/>
            <person name="Nagy L.G."/>
            <person name="Koehler G."/>
            <person name="Ransdell A.S."/>
            <person name="Younus H."/>
            <person name="Chow J."/>
            <person name="Chiniquy J."/>
            <person name="Lipzen A."/>
            <person name="Tritt A."/>
            <person name="Sun H."/>
            <person name="Haridas S."/>
            <person name="LaButti K."/>
            <person name="Ohm R.A."/>
            <person name="Kues U."/>
            <person name="Blanchette R.A."/>
            <person name="Grigoriev I.V."/>
            <person name="Minto R.E."/>
            <person name="Hibbett D.S."/>
        </authorList>
    </citation>
    <scope>NUCLEOTIDE SEQUENCE [LARGE SCALE GENOMIC DNA]</scope>
    <source>
        <strain evidence="6 7">FP15055 ss-10</strain>
    </source>
</reference>
<dbReference type="InterPro" id="IPR002293">
    <property type="entry name" value="AA/rel_permease1"/>
</dbReference>
<evidence type="ECO:0000256" key="2">
    <source>
        <dbReference type="ARBA" id="ARBA00022692"/>
    </source>
</evidence>
<dbReference type="Gene3D" id="1.20.1740.10">
    <property type="entry name" value="Amino acid/polyamine transporter I"/>
    <property type="match status" value="1"/>
</dbReference>
<feature type="transmembrane region" description="Helical" evidence="5">
    <location>
        <begin position="489"/>
        <end position="511"/>
    </location>
</feature>
<feature type="transmembrane region" description="Helical" evidence="5">
    <location>
        <begin position="259"/>
        <end position="278"/>
    </location>
</feature>
<dbReference type="EMBL" id="KN880446">
    <property type="protein sequence ID" value="KIY72206.1"/>
    <property type="molecule type" value="Genomic_DNA"/>
</dbReference>
<feature type="transmembrane region" description="Helical" evidence="5">
    <location>
        <begin position="208"/>
        <end position="229"/>
    </location>
</feature>
<dbReference type="STRING" id="1314674.A0A0D7BRI3"/>
<feature type="transmembrane region" description="Helical" evidence="5">
    <location>
        <begin position="459"/>
        <end position="477"/>
    </location>
</feature>
<accession>A0A0D7BRI3</accession>